<sequence>MSLDTQMANPTHDVFYVPDLMTNKVEEYKAESVIVAHNQLGFLQPKPPHFYQNGYSIG</sequence>
<gene>
    <name evidence="1" type="ORF">OSH00_12965</name>
</gene>
<comment type="caution">
    <text evidence="1">The sequence shown here is derived from an EMBL/GenBank/DDBJ whole genome shotgun (WGS) entry which is preliminary data.</text>
</comment>
<keyword evidence="2" id="KW-1185">Reference proteome</keyword>
<evidence type="ECO:0000313" key="2">
    <source>
        <dbReference type="Proteomes" id="UP001146019"/>
    </source>
</evidence>
<name>A0A9X3DU96_9GAMM</name>
<proteinExistence type="predicted"/>
<evidence type="ECO:0000313" key="1">
    <source>
        <dbReference type="EMBL" id="MCX5468645.1"/>
    </source>
</evidence>
<dbReference type="Proteomes" id="UP001146019">
    <property type="component" value="Unassembled WGS sequence"/>
</dbReference>
<dbReference type="RefSeq" id="WP_266130757.1">
    <property type="nucleotide sequence ID" value="NZ_JAPKMY010000006.1"/>
</dbReference>
<dbReference type="EMBL" id="JAPKMY010000006">
    <property type="protein sequence ID" value="MCX5468645.1"/>
    <property type="molecule type" value="Genomic_DNA"/>
</dbReference>
<protein>
    <submittedName>
        <fullName evidence="1">Uncharacterized protein</fullName>
    </submittedName>
</protein>
<organism evidence="1 2">
    <name type="scientific">Acinetobacter nematophilus</name>
    <dbReference type="NCBI Taxonomy" id="2994642"/>
    <lineage>
        <taxon>Bacteria</taxon>
        <taxon>Pseudomonadati</taxon>
        <taxon>Pseudomonadota</taxon>
        <taxon>Gammaproteobacteria</taxon>
        <taxon>Moraxellales</taxon>
        <taxon>Moraxellaceae</taxon>
        <taxon>Acinetobacter</taxon>
    </lineage>
</organism>
<reference evidence="1" key="1">
    <citation type="submission" date="2022-11" db="EMBL/GenBank/DDBJ databases">
        <title>Biodiversity and phylogenetic relationships of bacteria.</title>
        <authorList>
            <person name="Machado R.A.R."/>
            <person name="Bhat A."/>
            <person name="Loulou A."/>
            <person name="Kallel S."/>
        </authorList>
    </citation>
    <scope>NUCLEOTIDE SEQUENCE</scope>
    <source>
        <strain evidence="1">A-IN1</strain>
    </source>
</reference>
<accession>A0A9X3DU96</accession>
<dbReference type="AlphaFoldDB" id="A0A9X3DU96"/>